<comment type="caution">
    <text evidence="5">The sequence shown here is derived from an EMBL/GenBank/DDBJ whole genome shotgun (WGS) entry which is preliminary data.</text>
</comment>
<dbReference type="GO" id="GO:0030313">
    <property type="term" value="C:cell envelope"/>
    <property type="evidence" value="ECO:0007669"/>
    <property type="project" value="UniProtKB-SubCell"/>
</dbReference>
<evidence type="ECO:0000256" key="2">
    <source>
        <dbReference type="ARBA" id="ARBA00007639"/>
    </source>
</evidence>
<keyword evidence="3" id="KW-0732">Signal</keyword>
<dbReference type="GO" id="GO:0030246">
    <property type="term" value="F:carbohydrate binding"/>
    <property type="evidence" value="ECO:0007669"/>
    <property type="project" value="UniProtKB-ARBA"/>
</dbReference>
<dbReference type="EMBL" id="SIRE01000003">
    <property type="protein sequence ID" value="TBL81113.1"/>
    <property type="molecule type" value="Genomic_DNA"/>
</dbReference>
<dbReference type="InterPro" id="IPR025997">
    <property type="entry name" value="SBP_2_dom"/>
</dbReference>
<dbReference type="Gene3D" id="3.40.50.2300">
    <property type="match status" value="2"/>
</dbReference>
<sequence length="323" mass="35473">MRILFILTVSVCCVVTLLFSGFYAYRIYQSAGIEQAAVAPASERKIRVVMIAQELESPFTKALQIGFSRFAKENNMEVSLWGTYHANLIELLKYMDIAIASKVDGIVVQAMDGPEFVDKVQKATGRGIPVITVGVDAPDSLRKSYVGPDHRIEGALIGFQIAGKLQGSGMACIISGRKLTRMEELRLQGVKEALAAYPAIKLLVEEGGDSEQGSAKQLASTVLNRYPDLRVFAGLNEEAGIGIVQALNGRGRGDHESVYAFDDTLELRRMVDARRMTATLSNDNTSIGEKSLILIRQWQQNVSLPLPREVFTQVSLYEGTDRP</sequence>
<evidence type="ECO:0000256" key="3">
    <source>
        <dbReference type="ARBA" id="ARBA00022729"/>
    </source>
</evidence>
<evidence type="ECO:0000259" key="4">
    <source>
        <dbReference type="Pfam" id="PF13407"/>
    </source>
</evidence>
<gene>
    <name evidence="5" type="ORF">EYB31_03200</name>
</gene>
<organism evidence="5 6">
    <name type="scientific">Paenibacillus thalictri</name>
    <dbReference type="NCBI Taxonomy" id="2527873"/>
    <lineage>
        <taxon>Bacteria</taxon>
        <taxon>Bacillati</taxon>
        <taxon>Bacillota</taxon>
        <taxon>Bacilli</taxon>
        <taxon>Bacillales</taxon>
        <taxon>Paenibacillaceae</taxon>
        <taxon>Paenibacillus</taxon>
    </lineage>
</organism>
<dbReference type="PANTHER" id="PTHR46847:SF1">
    <property type="entry name" value="D-ALLOSE-BINDING PERIPLASMIC PROTEIN-RELATED"/>
    <property type="match status" value="1"/>
</dbReference>
<dbReference type="PANTHER" id="PTHR46847">
    <property type="entry name" value="D-ALLOSE-BINDING PERIPLASMIC PROTEIN-RELATED"/>
    <property type="match status" value="1"/>
</dbReference>
<keyword evidence="6" id="KW-1185">Reference proteome</keyword>
<feature type="domain" description="Periplasmic binding protein" evidence="4">
    <location>
        <begin position="49"/>
        <end position="291"/>
    </location>
</feature>
<evidence type="ECO:0000313" key="6">
    <source>
        <dbReference type="Proteomes" id="UP000293142"/>
    </source>
</evidence>
<reference evidence="5 6" key="1">
    <citation type="submission" date="2019-02" db="EMBL/GenBank/DDBJ databases">
        <title>Paenibacillus sp. nov., isolated from surface-sterilized tissue of Thalictrum simplex L.</title>
        <authorList>
            <person name="Tuo L."/>
        </authorList>
    </citation>
    <scope>NUCLEOTIDE SEQUENCE [LARGE SCALE GENOMIC DNA]</scope>
    <source>
        <strain evidence="5 6">N2SHLJ1</strain>
    </source>
</reference>
<comment type="subcellular location">
    <subcellularLocation>
        <location evidence="1">Cell envelope</location>
    </subcellularLocation>
</comment>
<evidence type="ECO:0000313" key="5">
    <source>
        <dbReference type="EMBL" id="TBL81113.1"/>
    </source>
</evidence>
<dbReference type="AlphaFoldDB" id="A0A4Q9DYX3"/>
<dbReference type="Proteomes" id="UP000293142">
    <property type="component" value="Unassembled WGS sequence"/>
</dbReference>
<comment type="similarity">
    <text evidence="2">Belongs to the bacterial solute-binding protein 2 family.</text>
</comment>
<evidence type="ECO:0000256" key="1">
    <source>
        <dbReference type="ARBA" id="ARBA00004196"/>
    </source>
</evidence>
<dbReference type="InterPro" id="IPR028082">
    <property type="entry name" value="Peripla_BP_I"/>
</dbReference>
<dbReference type="SUPFAM" id="SSF53822">
    <property type="entry name" value="Periplasmic binding protein-like I"/>
    <property type="match status" value="1"/>
</dbReference>
<accession>A0A4Q9DYX3</accession>
<dbReference type="Pfam" id="PF13407">
    <property type="entry name" value="Peripla_BP_4"/>
    <property type="match status" value="1"/>
</dbReference>
<dbReference type="RefSeq" id="WP_131011825.1">
    <property type="nucleotide sequence ID" value="NZ_SIRE01000003.1"/>
</dbReference>
<name>A0A4Q9DYX3_9BACL</name>
<proteinExistence type="inferred from homology"/>
<protein>
    <submittedName>
        <fullName evidence="5">Sugar ABC transporter substrate-binding protein</fullName>
    </submittedName>
</protein>
<dbReference type="OrthoDB" id="6196975at2"/>